<dbReference type="Proteomes" id="UP001396898">
    <property type="component" value="Unassembled WGS sequence"/>
</dbReference>
<name>A0ABR1RJV2_9PEZI</name>
<proteinExistence type="predicted"/>
<sequence length="196" mass="21778">MTGAALILSFAQAAPKTNGSTPLERRSLLLWAPPASIERHARSERSVEDFVHTIEGYRDSPPVTQPAPIKIPPCHFIQLSAVLRSKPSLHQIMTRYRKLSLSACLPRSTTSFLPVTDEINEKLKRIAARDDAAGKFADDIRKGGSSRIILPEDEAKSVSQRHPDGQFQHQRAAYPGVVLDGVIQYDIWKTRTRVSS</sequence>
<protein>
    <submittedName>
        <fullName evidence="1">Uncharacterized protein</fullName>
    </submittedName>
</protein>
<organism evidence="1 2">
    <name type="scientific">Apiospora marii</name>
    <dbReference type="NCBI Taxonomy" id="335849"/>
    <lineage>
        <taxon>Eukaryota</taxon>
        <taxon>Fungi</taxon>
        <taxon>Dikarya</taxon>
        <taxon>Ascomycota</taxon>
        <taxon>Pezizomycotina</taxon>
        <taxon>Sordariomycetes</taxon>
        <taxon>Xylariomycetidae</taxon>
        <taxon>Amphisphaeriales</taxon>
        <taxon>Apiosporaceae</taxon>
        <taxon>Apiospora</taxon>
    </lineage>
</organism>
<accession>A0ABR1RJV2</accession>
<keyword evidence="2" id="KW-1185">Reference proteome</keyword>
<reference evidence="1 2" key="1">
    <citation type="submission" date="2023-01" db="EMBL/GenBank/DDBJ databases">
        <title>Analysis of 21 Apiospora genomes using comparative genomics revels a genus with tremendous synthesis potential of carbohydrate active enzymes and secondary metabolites.</title>
        <authorList>
            <person name="Sorensen T."/>
        </authorList>
    </citation>
    <scope>NUCLEOTIDE SEQUENCE [LARGE SCALE GENOMIC DNA]</scope>
    <source>
        <strain evidence="1 2">CBS 20057</strain>
    </source>
</reference>
<evidence type="ECO:0000313" key="2">
    <source>
        <dbReference type="Proteomes" id="UP001396898"/>
    </source>
</evidence>
<evidence type="ECO:0000313" key="1">
    <source>
        <dbReference type="EMBL" id="KAK8013570.1"/>
    </source>
</evidence>
<gene>
    <name evidence="1" type="ORF">PG991_009163</name>
</gene>
<dbReference type="EMBL" id="JAQQWI010000013">
    <property type="protein sequence ID" value="KAK8013570.1"/>
    <property type="molecule type" value="Genomic_DNA"/>
</dbReference>
<comment type="caution">
    <text evidence="1">The sequence shown here is derived from an EMBL/GenBank/DDBJ whole genome shotgun (WGS) entry which is preliminary data.</text>
</comment>